<dbReference type="Proteomes" id="UP001499910">
    <property type="component" value="Unassembled WGS sequence"/>
</dbReference>
<protein>
    <submittedName>
        <fullName evidence="1">Tryptophan 7-halogenase</fullName>
    </submittedName>
</protein>
<dbReference type="PANTHER" id="PTHR43747">
    <property type="entry name" value="FAD-BINDING PROTEIN"/>
    <property type="match status" value="1"/>
</dbReference>
<keyword evidence="2" id="KW-1185">Reference proteome</keyword>
<accession>A0ABP9LAL9</accession>
<dbReference type="RefSeq" id="WP_259550277.1">
    <property type="nucleotide sequence ID" value="NZ_BAABHW010000002.1"/>
</dbReference>
<reference evidence="2" key="1">
    <citation type="journal article" date="2019" name="Int. J. Syst. Evol. Microbiol.">
        <title>The Global Catalogue of Microorganisms (GCM) 10K type strain sequencing project: providing services to taxonomists for standard genome sequencing and annotation.</title>
        <authorList>
            <consortium name="The Broad Institute Genomics Platform"/>
            <consortium name="The Broad Institute Genome Sequencing Center for Infectious Disease"/>
            <person name="Wu L."/>
            <person name="Ma J."/>
        </authorList>
    </citation>
    <scope>NUCLEOTIDE SEQUENCE [LARGE SCALE GENOMIC DNA]</scope>
    <source>
        <strain evidence="2">JCM 18015</strain>
    </source>
</reference>
<evidence type="ECO:0000313" key="1">
    <source>
        <dbReference type="EMBL" id="GAA5072414.1"/>
    </source>
</evidence>
<sequence>MADPISNITIVGGGTAGWMTAMLMNAMFRGEGGKSRMGITLIESPNVPTVGVGEATVPGMPRVLKTCGVSEREFFKACNASFKLGVMFQKWNVDRNGDFIDYVNPFGRPGYVAGVDLAYYYLREGAGGLEFAQTYAPALDLIRAGKGPRPLGQPEFSGEAGYAYHLDAGRFAGLMRDISKDRGVVHILDDVVDVTRDGETGNIASLVLQERGEHPVELVIDCTGFRGLLINKVLEEPFIPYSKYLANDRALAVQIPHEGEVKVDCATRSTALGAGWSWRVPLFNRVGTGYVFSSSHRTDEEAMTEFLGHLGPEGEGLEPRVIPMRVGRSRNLWVKNCVAIGLSGGFIEPLESTAIHMIDTSIRWLFTYFPDTDFAPVLRDSYNRLTGNLYDEVRDFICLHYALGNRTDSQYWIDARTELEVPDSLARNLELWQHVLPGAYDIEFQTLFPFTVYQAVMLGKRVYETGYGKERIGQNFVTRGEYWRTHLGRMRASIEGMVANAADHTTLLRDLRGEPLVPDRPQQPPVFAGFGGPSATIATPGAKMAAQMTFPPVKPAKDAEPADEASLL</sequence>
<proteinExistence type="predicted"/>
<dbReference type="InterPro" id="IPR006905">
    <property type="entry name" value="Flavin_halogenase"/>
</dbReference>
<organism evidence="1 2">
    <name type="scientific">[Roseibacterium] beibuensis</name>
    <dbReference type="NCBI Taxonomy" id="1193142"/>
    <lineage>
        <taxon>Bacteria</taxon>
        <taxon>Pseudomonadati</taxon>
        <taxon>Pseudomonadota</taxon>
        <taxon>Alphaproteobacteria</taxon>
        <taxon>Rhodobacterales</taxon>
        <taxon>Roseobacteraceae</taxon>
        <taxon>Roseicyclus</taxon>
    </lineage>
</organism>
<dbReference type="InterPro" id="IPR050816">
    <property type="entry name" value="Flavin-dep_Halogenase_NPB"/>
</dbReference>
<evidence type="ECO:0000313" key="2">
    <source>
        <dbReference type="Proteomes" id="UP001499910"/>
    </source>
</evidence>
<comment type="caution">
    <text evidence="1">The sequence shown here is derived from an EMBL/GenBank/DDBJ whole genome shotgun (WGS) entry which is preliminary data.</text>
</comment>
<dbReference type="InterPro" id="IPR036188">
    <property type="entry name" value="FAD/NAD-bd_sf"/>
</dbReference>
<name>A0ABP9LAL9_9RHOB</name>
<dbReference type="EMBL" id="BAABHW010000002">
    <property type="protein sequence ID" value="GAA5072414.1"/>
    <property type="molecule type" value="Genomic_DNA"/>
</dbReference>
<dbReference type="Pfam" id="PF04820">
    <property type="entry name" value="Trp_halogenase"/>
    <property type="match status" value="1"/>
</dbReference>
<dbReference type="SUPFAM" id="SSF51905">
    <property type="entry name" value="FAD/NAD(P)-binding domain"/>
    <property type="match status" value="1"/>
</dbReference>
<dbReference type="PANTHER" id="PTHR43747:SF4">
    <property type="entry name" value="FLAVIN-DEPENDENT TRYPTOPHAN HALOGENASE"/>
    <property type="match status" value="1"/>
</dbReference>
<dbReference type="Gene3D" id="3.50.50.60">
    <property type="entry name" value="FAD/NAD(P)-binding domain"/>
    <property type="match status" value="1"/>
</dbReference>
<gene>
    <name evidence="1" type="ORF">GCM10023209_17230</name>
</gene>